<dbReference type="GO" id="GO:0006352">
    <property type="term" value="P:DNA-templated transcription initiation"/>
    <property type="evidence" value="ECO:0007669"/>
    <property type="project" value="InterPro"/>
</dbReference>
<dbReference type="EMBL" id="CP060636">
    <property type="protein sequence ID" value="QNM13674.1"/>
    <property type="molecule type" value="Genomic_DNA"/>
</dbReference>
<keyword evidence="2" id="KW-0805">Transcription regulation</keyword>
<protein>
    <submittedName>
        <fullName evidence="6">RNA polymerase sigma factor</fullName>
    </submittedName>
</protein>
<proteinExistence type="inferred from homology"/>
<dbReference type="InterPro" id="IPR013324">
    <property type="entry name" value="RNA_pol_sigma_r3/r4-like"/>
</dbReference>
<evidence type="ECO:0000313" key="6">
    <source>
        <dbReference type="EMBL" id="QNM13674.1"/>
    </source>
</evidence>
<dbReference type="KEGG" id="ehn:H9Q80_06945"/>
<dbReference type="GO" id="GO:0016987">
    <property type="term" value="F:sigma factor activity"/>
    <property type="evidence" value="ECO:0007669"/>
    <property type="project" value="UniProtKB-KW"/>
</dbReference>
<dbReference type="Proteomes" id="UP000515856">
    <property type="component" value="Chromosome"/>
</dbReference>
<keyword evidence="7" id="KW-1185">Reference proteome</keyword>
<evidence type="ECO:0000259" key="5">
    <source>
        <dbReference type="Pfam" id="PF04542"/>
    </source>
</evidence>
<evidence type="ECO:0000256" key="3">
    <source>
        <dbReference type="ARBA" id="ARBA00023082"/>
    </source>
</evidence>
<gene>
    <name evidence="6" type="ORF">H9Q80_06945</name>
</gene>
<dbReference type="PANTHER" id="PTHR43133">
    <property type="entry name" value="RNA POLYMERASE ECF-TYPE SIGMA FACTO"/>
    <property type="match status" value="1"/>
</dbReference>
<dbReference type="Gene3D" id="1.10.1740.10">
    <property type="match status" value="1"/>
</dbReference>
<dbReference type="InterPro" id="IPR007627">
    <property type="entry name" value="RNA_pol_sigma70_r2"/>
</dbReference>
<keyword evidence="3" id="KW-0731">Sigma factor</keyword>
<accession>A0A7G9GS92</accession>
<evidence type="ECO:0000256" key="2">
    <source>
        <dbReference type="ARBA" id="ARBA00023015"/>
    </source>
</evidence>
<dbReference type="SUPFAM" id="SSF88659">
    <property type="entry name" value="Sigma3 and sigma4 domains of RNA polymerase sigma factors"/>
    <property type="match status" value="1"/>
</dbReference>
<dbReference type="InterPro" id="IPR039425">
    <property type="entry name" value="RNA_pol_sigma-70-like"/>
</dbReference>
<name>A0A7G9GS92_9FIRM</name>
<evidence type="ECO:0000256" key="4">
    <source>
        <dbReference type="ARBA" id="ARBA00023163"/>
    </source>
</evidence>
<feature type="domain" description="RNA polymerase sigma-70 region 2" evidence="5">
    <location>
        <begin position="28"/>
        <end position="87"/>
    </location>
</feature>
<keyword evidence="4" id="KW-0804">Transcription</keyword>
<dbReference type="SUPFAM" id="SSF88946">
    <property type="entry name" value="Sigma2 domain of RNA polymerase sigma factors"/>
    <property type="match status" value="1"/>
</dbReference>
<dbReference type="NCBIfam" id="TIGR02937">
    <property type="entry name" value="sigma70-ECF"/>
    <property type="match status" value="1"/>
</dbReference>
<dbReference type="Pfam" id="PF04542">
    <property type="entry name" value="Sigma70_r2"/>
    <property type="match status" value="1"/>
</dbReference>
<dbReference type="PANTHER" id="PTHR43133:SF51">
    <property type="entry name" value="RNA POLYMERASE SIGMA FACTOR"/>
    <property type="match status" value="1"/>
</dbReference>
<dbReference type="InterPro" id="IPR013325">
    <property type="entry name" value="RNA_pol_sigma_r2"/>
</dbReference>
<sequence length="287" mass="33308">MNKIEQNKYVEAALEGDSQALETLLIEVKNFIFNLSLRMLGNVHDAQDATQDILIRIMTRLDSFHQESAFTTWVYRLSVNYLINYKKSIFAQHSLSFEFYEQDTKNGFMEKNEALLQGIDEDELAWELRMSCTNVMLQCFDPQTRCIFILGTMFHLDSKIAGELLDMSPDNYRQKLSRAKKKMTKFLGENCGLTKTGYCDCKKRVSYAIASHRLHPNHLEFNTLQPLNEQLLTDVTNHMVEIDKQVPVFEDLPNYEPPISVEAFMKNLLESDDMKVIQSYDKDEVIS</sequence>
<reference evidence="6 7" key="1">
    <citation type="submission" date="2020-08" db="EMBL/GenBank/DDBJ databases">
        <authorList>
            <person name="Liu C."/>
            <person name="Sun Q."/>
        </authorList>
    </citation>
    <scope>NUCLEOTIDE SEQUENCE [LARGE SCALE GENOMIC DNA]</scope>
    <source>
        <strain evidence="6 7">NSJ-61</strain>
    </source>
</reference>
<dbReference type="AlphaFoldDB" id="A0A7G9GS92"/>
<evidence type="ECO:0000313" key="7">
    <source>
        <dbReference type="Proteomes" id="UP000515856"/>
    </source>
</evidence>
<dbReference type="RefSeq" id="WP_117454645.1">
    <property type="nucleotide sequence ID" value="NZ_CP060636.1"/>
</dbReference>
<evidence type="ECO:0000256" key="1">
    <source>
        <dbReference type="ARBA" id="ARBA00010641"/>
    </source>
</evidence>
<dbReference type="InterPro" id="IPR014284">
    <property type="entry name" value="RNA_pol_sigma-70_dom"/>
</dbReference>
<organism evidence="6 7">
    <name type="scientific">[Eubacterium] hominis</name>
    <dbReference type="NCBI Taxonomy" id="2764325"/>
    <lineage>
        <taxon>Bacteria</taxon>
        <taxon>Bacillati</taxon>
        <taxon>Bacillota</taxon>
        <taxon>Erysipelotrichia</taxon>
        <taxon>Erysipelotrichales</taxon>
        <taxon>Erysipelotrichaceae</taxon>
        <taxon>Amedibacillus</taxon>
    </lineage>
</organism>
<comment type="similarity">
    <text evidence="1">Belongs to the sigma-70 factor family. ECF subfamily.</text>
</comment>